<reference evidence="7 8" key="1">
    <citation type="submission" date="2024-09" db="EMBL/GenBank/DDBJ databases">
        <authorList>
            <person name="Sun Q."/>
            <person name="Mori K."/>
        </authorList>
    </citation>
    <scope>NUCLEOTIDE SEQUENCE [LARGE SCALE GENOMIC DNA]</scope>
    <source>
        <strain evidence="7 8">TBRC 3947</strain>
    </source>
</reference>
<dbReference type="Gene3D" id="3.60.120.10">
    <property type="entry name" value="Anthranilate synthase"/>
    <property type="match status" value="1"/>
</dbReference>
<proteinExistence type="inferred from homology"/>
<comment type="catalytic activity">
    <reaction evidence="1">
        <text>chorismate = isochorismate</text>
        <dbReference type="Rhea" id="RHEA:18985"/>
        <dbReference type="ChEBI" id="CHEBI:29748"/>
        <dbReference type="ChEBI" id="CHEBI:29780"/>
        <dbReference type="EC" id="5.4.4.2"/>
    </reaction>
</comment>
<evidence type="ECO:0000256" key="5">
    <source>
        <dbReference type="ARBA" id="ARBA00041564"/>
    </source>
</evidence>
<organism evidence="7 8">
    <name type="scientific">Phytohabitans kaempferiae</name>
    <dbReference type="NCBI Taxonomy" id="1620943"/>
    <lineage>
        <taxon>Bacteria</taxon>
        <taxon>Bacillati</taxon>
        <taxon>Actinomycetota</taxon>
        <taxon>Actinomycetes</taxon>
        <taxon>Micromonosporales</taxon>
        <taxon>Micromonosporaceae</taxon>
    </lineage>
</organism>
<dbReference type="SUPFAM" id="SSF56322">
    <property type="entry name" value="ADC synthase"/>
    <property type="match status" value="1"/>
</dbReference>
<sequence>MTRTDPPYRAADLLADYHPGDSFFFSSPRQVLLATGAAVVVPERAVDLPAYVSTLLDAVGDSVPDPVVVGAVPFEGAPGAHLVVPASVRRADPAGLYGLPDTAASLPRHEVRPVPEPDDYLRGVERALTLLRDGDLEKVVLARSLHVTAEAPVDLRPVLRGLARRDPRGYTYAADLPGGRTLVGASPELLVSRVGDRVVANPLAGSLPRDPDPVEDGRRAAALRESTKDAREHAVVVEAVVEALRPYLKGIEVPDAPAAVPTAAMWHLSSRVTGEIADRSTSALDLAAALHPTPAICGAPVGAAQAAIAELEPFHRGFYAGMVGWVDAEGDGEWVVGIRCAEADERLLRLFAGAGIMADSTPAAELAETTAKFQTLLNAMGVAVEV</sequence>
<dbReference type="Proteomes" id="UP001589867">
    <property type="component" value="Unassembled WGS sequence"/>
</dbReference>
<dbReference type="InterPro" id="IPR004561">
    <property type="entry name" value="IsoChor_synthase"/>
</dbReference>
<protein>
    <recommendedName>
        <fullName evidence="3">isochorismate synthase</fullName>
        <ecNumber evidence="3">5.4.4.2</ecNumber>
    </recommendedName>
    <alternativeName>
        <fullName evidence="5">Isochorismate mutase</fullName>
    </alternativeName>
</protein>
<dbReference type="Pfam" id="PF00425">
    <property type="entry name" value="Chorismate_bind"/>
    <property type="match status" value="1"/>
</dbReference>
<gene>
    <name evidence="7" type="primary">dhbC</name>
    <name evidence="7" type="ORF">ACFFIA_27115</name>
</gene>
<keyword evidence="4" id="KW-0413">Isomerase</keyword>
<evidence type="ECO:0000256" key="2">
    <source>
        <dbReference type="ARBA" id="ARBA00005297"/>
    </source>
</evidence>
<evidence type="ECO:0000259" key="6">
    <source>
        <dbReference type="Pfam" id="PF00425"/>
    </source>
</evidence>
<comment type="caution">
    <text evidence="7">The sequence shown here is derived from an EMBL/GenBank/DDBJ whole genome shotgun (WGS) entry which is preliminary data.</text>
</comment>
<evidence type="ECO:0000313" key="7">
    <source>
        <dbReference type="EMBL" id="MFC0531319.1"/>
    </source>
</evidence>
<dbReference type="EC" id="5.4.4.2" evidence="3"/>
<keyword evidence="8" id="KW-1185">Reference proteome</keyword>
<evidence type="ECO:0000256" key="4">
    <source>
        <dbReference type="ARBA" id="ARBA00023235"/>
    </source>
</evidence>
<evidence type="ECO:0000256" key="1">
    <source>
        <dbReference type="ARBA" id="ARBA00000799"/>
    </source>
</evidence>
<dbReference type="InterPro" id="IPR015890">
    <property type="entry name" value="Chorismate_C"/>
</dbReference>
<dbReference type="NCBIfam" id="TIGR00543">
    <property type="entry name" value="isochor_syn"/>
    <property type="match status" value="1"/>
</dbReference>
<evidence type="ECO:0000256" key="3">
    <source>
        <dbReference type="ARBA" id="ARBA00012824"/>
    </source>
</evidence>
<dbReference type="NCBIfam" id="NF005380">
    <property type="entry name" value="PRK06923.1"/>
    <property type="match status" value="1"/>
</dbReference>
<accession>A0ABV6M9T5</accession>
<dbReference type="InterPro" id="IPR005801">
    <property type="entry name" value="ADC_synthase"/>
</dbReference>
<dbReference type="EMBL" id="JBHLUH010000058">
    <property type="protein sequence ID" value="MFC0531319.1"/>
    <property type="molecule type" value="Genomic_DNA"/>
</dbReference>
<dbReference type="RefSeq" id="WP_377255535.1">
    <property type="nucleotide sequence ID" value="NZ_JBHLUH010000058.1"/>
</dbReference>
<name>A0ABV6M9T5_9ACTN</name>
<dbReference type="PANTHER" id="PTHR42839:SF2">
    <property type="entry name" value="ISOCHORISMATE SYNTHASE ENTC"/>
    <property type="match status" value="1"/>
</dbReference>
<comment type="similarity">
    <text evidence="2">Belongs to the isochorismate synthase family.</text>
</comment>
<evidence type="ECO:0000313" key="8">
    <source>
        <dbReference type="Proteomes" id="UP001589867"/>
    </source>
</evidence>
<feature type="domain" description="Chorismate-utilising enzyme C-terminal" evidence="6">
    <location>
        <begin position="118"/>
        <end position="372"/>
    </location>
</feature>
<dbReference type="PANTHER" id="PTHR42839">
    <property type="entry name" value="ISOCHORISMATE SYNTHASE ENTC"/>
    <property type="match status" value="1"/>
</dbReference>